<dbReference type="RefSeq" id="XP_005647508.1">
    <property type="nucleotide sequence ID" value="XM_005647451.1"/>
</dbReference>
<evidence type="ECO:0000256" key="3">
    <source>
        <dbReference type="ARBA" id="ARBA00005641"/>
    </source>
</evidence>
<dbReference type="InterPro" id="IPR017853">
    <property type="entry name" value="GH"/>
</dbReference>
<comment type="similarity">
    <text evidence="3">Belongs to the glycosyl hydrolase 5 (cellulase A) family.</text>
</comment>
<dbReference type="Gene3D" id="3.20.20.80">
    <property type="entry name" value="Glycosidases"/>
    <property type="match status" value="1"/>
</dbReference>
<dbReference type="GO" id="GO:0000272">
    <property type="term" value="P:polysaccharide catabolic process"/>
    <property type="evidence" value="ECO:0007669"/>
    <property type="project" value="InterPro"/>
</dbReference>
<evidence type="ECO:0000259" key="9">
    <source>
        <dbReference type="Pfam" id="PF26410"/>
    </source>
</evidence>
<protein>
    <recommendedName>
        <fullName evidence="4">mannan endo-1,4-beta-mannosidase</fullName>
        <ecNumber evidence="4">3.2.1.78</ecNumber>
    </recommendedName>
</protein>
<proteinExistence type="inferred from homology"/>
<dbReference type="InterPro" id="IPR045053">
    <property type="entry name" value="MAN-like"/>
</dbReference>
<dbReference type="GO" id="GO:0005576">
    <property type="term" value="C:extracellular region"/>
    <property type="evidence" value="ECO:0007669"/>
    <property type="project" value="UniProtKB-SubCell"/>
</dbReference>
<dbReference type="EMBL" id="AGSI01000008">
    <property type="protein sequence ID" value="EIE22964.1"/>
    <property type="molecule type" value="Genomic_DNA"/>
</dbReference>
<evidence type="ECO:0000313" key="10">
    <source>
        <dbReference type="EMBL" id="EIE22964.1"/>
    </source>
</evidence>
<keyword evidence="5" id="KW-0964">Secreted</keyword>
<evidence type="ECO:0000256" key="1">
    <source>
        <dbReference type="ARBA" id="ARBA00001678"/>
    </source>
</evidence>
<evidence type="ECO:0000256" key="7">
    <source>
        <dbReference type="ARBA" id="ARBA00022801"/>
    </source>
</evidence>
<feature type="non-terminal residue" evidence="10">
    <location>
        <position position="1"/>
    </location>
</feature>
<accession>I0YX45</accession>
<reference evidence="10 11" key="1">
    <citation type="journal article" date="2012" name="Genome Biol.">
        <title>The genome of the polar eukaryotic microalga coccomyxa subellipsoidea reveals traits of cold adaptation.</title>
        <authorList>
            <person name="Blanc G."/>
            <person name="Agarkova I."/>
            <person name="Grimwood J."/>
            <person name="Kuo A."/>
            <person name="Brueggeman A."/>
            <person name="Dunigan D."/>
            <person name="Gurnon J."/>
            <person name="Ladunga I."/>
            <person name="Lindquist E."/>
            <person name="Lucas S."/>
            <person name="Pangilinan J."/>
            <person name="Proschold T."/>
            <person name="Salamov A."/>
            <person name="Schmutz J."/>
            <person name="Weeks D."/>
            <person name="Yamada T."/>
            <person name="Claverie J.M."/>
            <person name="Grigoriev I."/>
            <person name="Van Etten J."/>
            <person name="Lomsadze A."/>
            <person name="Borodovsky M."/>
        </authorList>
    </citation>
    <scope>NUCLEOTIDE SEQUENCE [LARGE SCALE GENOMIC DNA]</scope>
    <source>
        <strain evidence="10 11">C-169</strain>
    </source>
</reference>
<evidence type="ECO:0000256" key="4">
    <source>
        <dbReference type="ARBA" id="ARBA00012706"/>
    </source>
</evidence>
<evidence type="ECO:0000256" key="2">
    <source>
        <dbReference type="ARBA" id="ARBA00004613"/>
    </source>
</evidence>
<organism evidence="10 11">
    <name type="scientific">Coccomyxa subellipsoidea (strain C-169)</name>
    <name type="common">Green microalga</name>
    <dbReference type="NCBI Taxonomy" id="574566"/>
    <lineage>
        <taxon>Eukaryota</taxon>
        <taxon>Viridiplantae</taxon>
        <taxon>Chlorophyta</taxon>
        <taxon>core chlorophytes</taxon>
        <taxon>Trebouxiophyceae</taxon>
        <taxon>Trebouxiophyceae incertae sedis</taxon>
        <taxon>Coccomyxaceae</taxon>
        <taxon>Coccomyxa</taxon>
        <taxon>Coccomyxa subellipsoidea</taxon>
    </lineage>
</organism>
<dbReference type="AlphaFoldDB" id="I0YX45"/>
<dbReference type="GO" id="GO:0016985">
    <property type="term" value="F:mannan endo-1,4-beta-mannosidase activity"/>
    <property type="evidence" value="ECO:0007669"/>
    <property type="project" value="UniProtKB-EC"/>
</dbReference>
<keyword evidence="6" id="KW-0732">Signal</keyword>
<keyword evidence="11" id="KW-1185">Reference proteome</keyword>
<evidence type="ECO:0000313" key="11">
    <source>
        <dbReference type="Proteomes" id="UP000007264"/>
    </source>
</evidence>
<dbReference type="STRING" id="574566.I0YX45"/>
<comment type="subcellular location">
    <subcellularLocation>
        <location evidence="2">Secreted</location>
    </subcellularLocation>
</comment>
<evidence type="ECO:0000256" key="5">
    <source>
        <dbReference type="ARBA" id="ARBA00022525"/>
    </source>
</evidence>
<dbReference type="SUPFAM" id="SSF51445">
    <property type="entry name" value="(Trans)glycosidases"/>
    <property type="match status" value="1"/>
</dbReference>
<dbReference type="Pfam" id="PF26410">
    <property type="entry name" value="GH5_mannosidase"/>
    <property type="match status" value="1"/>
</dbReference>
<dbReference type="OrthoDB" id="566658at2759"/>
<name>I0YX45_COCSC</name>
<dbReference type="PANTHER" id="PTHR31451:SF39">
    <property type="entry name" value="MANNAN ENDO-1,4-BETA-MANNOSIDASE 1"/>
    <property type="match status" value="1"/>
</dbReference>
<dbReference type="InterPro" id="IPR001547">
    <property type="entry name" value="Glyco_hydro_5"/>
</dbReference>
<comment type="catalytic activity">
    <reaction evidence="1">
        <text>Random hydrolysis of (1-&gt;4)-beta-D-mannosidic linkages in mannans, galactomannans and glucomannans.</text>
        <dbReference type="EC" id="3.2.1.78"/>
    </reaction>
</comment>
<dbReference type="PANTHER" id="PTHR31451">
    <property type="match status" value="1"/>
</dbReference>
<keyword evidence="8" id="KW-0326">Glycosidase</keyword>
<evidence type="ECO:0000256" key="6">
    <source>
        <dbReference type="ARBA" id="ARBA00022729"/>
    </source>
</evidence>
<gene>
    <name evidence="10" type="ORF">COCSUDRAFT_15802</name>
</gene>
<evidence type="ECO:0000256" key="8">
    <source>
        <dbReference type="ARBA" id="ARBA00023295"/>
    </source>
</evidence>
<comment type="caution">
    <text evidence="10">The sequence shown here is derived from an EMBL/GenBank/DDBJ whole genome shotgun (WGS) entry which is preliminary data.</text>
</comment>
<sequence length="220" mass="25488">QYNEEVWKAIDYILDQMSQNGIRVIVALIDYWKKTDGYADWCAGGDKDSFYTNSYCQQIYQNHIKTFVNSRRNTYNGRLYKEDPTIFAWDILNEPRQTAGDYSTVQKWIDMMASFVKSVDPNHMVTVGEEGFFGPNDPHVNCNPSYPDSWPSYEGQDFTNNHRSKDIDFTAVHAWPDNWKVYSPSFMTQWVNCHIEASASLGKPMLLEEVCPFSFCCLSS</sequence>
<dbReference type="Proteomes" id="UP000007264">
    <property type="component" value="Unassembled WGS sequence"/>
</dbReference>
<dbReference type="EC" id="3.2.1.78" evidence="4"/>
<dbReference type="KEGG" id="csl:COCSUDRAFT_15802"/>
<dbReference type="GeneID" id="17040952"/>
<feature type="domain" description="Glycoside hydrolase family 5" evidence="9">
    <location>
        <begin position="49"/>
        <end position="209"/>
    </location>
</feature>
<keyword evidence="7 10" id="KW-0378">Hydrolase</keyword>